<feature type="region of interest" description="Disordered" evidence="1">
    <location>
        <begin position="28"/>
        <end position="54"/>
    </location>
</feature>
<dbReference type="PROSITE" id="PS51257">
    <property type="entry name" value="PROKAR_LIPOPROTEIN"/>
    <property type="match status" value="1"/>
</dbReference>
<feature type="compositionally biased region" description="Basic and acidic residues" evidence="1">
    <location>
        <begin position="44"/>
        <end position="54"/>
    </location>
</feature>
<gene>
    <name evidence="4" type="ORF">SAMN05660742_11461</name>
</gene>
<organism evidence="4 5">
    <name type="scientific">Propionispira arboris</name>
    <dbReference type="NCBI Taxonomy" id="84035"/>
    <lineage>
        <taxon>Bacteria</taxon>
        <taxon>Bacillati</taxon>
        <taxon>Bacillota</taxon>
        <taxon>Negativicutes</taxon>
        <taxon>Selenomonadales</taxon>
        <taxon>Selenomonadaceae</taxon>
        <taxon>Propionispira</taxon>
    </lineage>
</organism>
<proteinExistence type="predicted"/>
<dbReference type="RefSeq" id="WP_091832837.1">
    <property type="nucleotide sequence ID" value="NZ_FNZK01000014.1"/>
</dbReference>
<feature type="domain" description="GerMN" evidence="3">
    <location>
        <begin position="88"/>
        <end position="176"/>
    </location>
</feature>
<dbReference type="STRING" id="84035.SAMN05660742_11461"/>
<sequence>MLKNSKYGIVIMMFILLLSMAGCDSTGTTVDKKSSSDTQSSTEQQKKSETKPDQTKVTETIKVYFPNDEGTKLIAESKKIKNSGADQYTETINALLEGSKDKKVVSIIPVGTKLRSVKVDKGIAYVDFSQEFIKKFNGGSTGELMLVGSIVDTLTEYPEIKAVQILVEGKKVETIAGHMDTSEPIKRMKDLLKN</sequence>
<evidence type="ECO:0000256" key="1">
    <source>
        <dbReference type="SAM" id="MobiDB-lite"/>
    </source>
</evidence>
<dbReference type="EMBL" id="FNZK01000014">
    <property type="protein sequence ID" value="SEJ70523.1"/>
    <property type="molecule type" value="Genomic_DNA"/>
</dbReference>
<dbReference type="Proteomes" id="UP000199662">
    <property type="component" value="Unassembled WGS sequence"/>
</dbReference>
<evidence type="ECO:0000313" key="5">
    <source>
        <dbReference type="Proteomes" id="UP000199662"/>
    </source>
</evidence>
<keyword evidence="2" id="KW-0732">Signal</keyword>
<evidence type="ECO:0000256" key="2">
    <source>
        <dbReference type="SAM" id="SignalP"/>
    </source>
</evidence>
<evidence type="ECO:0000259" key="3">
    <source>
        <dbReference type="SMART" id="SM00909"/>
    </source>
</evidence>
<accession>A0A1H7AY50</accession>
<name>A0A1H7AY50_9FIRM</name>
<keyword evidence="5" id="KW-1185">Reference proteome</keyword>
<protein>
    <submittedName>
        <fullName evidence="4">Sporulation and spore germination</fullName>
    </submittedName>
</protein>
<dbReference type="AlphaFoldDB" id="A0A1H7AY50"/>
<reference evidence="4 5" key="1">
    <citation type="submission" date="2016-10" db="EMBL/GenBank/DDBJ databases">
        <authorList>
            <person name="de Groot N.N."/>
        </authorList>
    </citation>
    <scope>NUCLEOTIDE SEQUENCE [LARGE SCALE GENOMIC DNA]</scope>
    <source>
        <strain evidence="4 5">DSM 2179</strain>
    </source>
</reference>
<feature type="signal peptide" evidence="2">
    <location>
        <begin position="1"/>
        <end position="21"/>
    </location>
</feature>
<dbReference type="InterPro" id="IPR019606">
    <property type="entry name" value="GerMN"/>
</dbReference>
<dbReference type="SMART" id="SM00909">
    <property type="entry name" value="Germane"/>
    <property type="match status" value="1"/>
</dbReference>
<dbReference type="Pfam" id="PF10646">
    <property type="entry name" value="Germane"/>
    <property type="match status" value="1"/>
</dbReference>
<feature type="chain" id="PRO_5038959076" evidence="2">
    <location>
        <begin position="22"/>
        <end position="194"/>
    </location>
</feature>
<evidence type="ECO:0000313" key="4">
    <source>
        <dbReference type="EMBL" id="SEJ70523.1"/>
    </source>
</evidence>